<feature type="signal peptide" evidence="1">
    <location>
        <begin position="1"/>
        <end position="31"/>
    </location>
</feature>
<name>A0AAJ5X4E7_9SPHN</name>
<dbReference type="Gene3D" id="2.60.40.1610">
    <property type="entry name" value="Domain of unknown function DUF1254"/>
    <property type="match status" value="1"/>
</dbReference>
<dbReference type="Proteomes" id="UP001218362">
    <property type="component" value="Chromosome"/>
</dbReference>
<feature type="domain" description="DUF1214" evidence="2">
    <location>
        <begin position="327"/>
        <end position="433"/>
    </location>
</feature>
<dbReference type="KEGG" id="acob:P0Y56_14695"/>
<dbReference type="PANTHER" id="PTHR36509:SF2">
    <property type="entry name" value="BLL3101 PROTEIN"/>
    <property type="match status" value="1"/>
</dbReference>
<protein>
    <submittedName>
        <fullName evidence="4">DUF1254 domain-containing protein</fullName>
    </submittedName>
</protein>
<proteinExistence type="predicted"/>
<dbReference type="PANTHER" id="PTHR36509">
    <property type="entry name" value="BLL3101 PROTEIN"/>
    <property type="match status" value="1"/>
</dbReference>
<dbReference type="AlphaFoldDB" id="A0AAJ5X4E7"/>
<evidence type="ECO:0000313" key="4">
    <source>
        <dbReference type="EMBL" id="WEK46243.1"/>
    </source>
</evidence>
<feature type="domain" description="DUF1254" evidence="3">
    <location>
        <begin position="66"/>
        <end position="191"/>
    </location>
</feature>
<dbReference type="InterPro" id="IPR037049">
    <property type="entry name" value="DUF1214_C_sf"/>
</dbReference>
<feature type="chain" id="PRO_5042507336" evidence="1">
    <location>
        <begin position="32"/>
        <end position="450"/>
    </location>
</feature>
<dbReference type="Pfam" id="PF06863">
    <property type="entry name" value="DUF1254"/>
    <property type="match status" value="1"/>
</dbReference>
<keyword evidence="1" id="KW-0732">Signal</keyword>
<evidence type="ECO:0000259" key="3">
    <source>
        <dbReference type="Pfam" id="PF06863"/>
    </source>
</evidence>
<gene>
    <name evidence="4" type="ORF">P0Y56_14695</name>
</gene>
<dbReference type="SUPFAM" id="SSF160935">
    <property type="entry name" value="VPA0735-like"/>
    <property type="match status" value="1"/>
</dbReference>
<dbReference type="InterPro" id="IPR006311">
    <property type="entry name" value="TAT_signal"/>
</dbReference>
<dbReference type="PROSITE" id="PS51318">
    <property type="entry name" value="TAT"/>
    <property type="match status" value="1"/>
</dbReference>
<accession>A0AAJ5X4E7</accession>
<evidence type="ECO:0000256" key="1">
    <source>
        <dbReference type="SAM" id="SignalP"/>
    </source>
</evidence>
<dbReference type="EMBL" id="CP119316">
    <property type="protein sequence ID" value="WEK46243.1"/>
    <property type="molecule type" value="Genomic_DNA"/>
</dbReference>
<sequence length="450" mass="48128">MIEFTPSRRHFLAAAGIAGASALLPASIARAADDLPTLAEDAFIWGVPLVLSGRYIDLAAKAGLDFNRFYLSPDLATPSTHAAGPNIDTLYGFAWLDLAAGPQVIAVPEIENRYYSIQLLDTYGDSFSYIGSRATGTKAGAYAVTAPDWKGSPPVGVTGIAAPTVKVLVLVRTLVSGQADLPAARAVHTAYTTGALSAWPHGRLNGIARTDSINVLPVIDLSGAGAGYFDELDALVKQYPPLPADAANFARFASLGIGTGTPRSAELTAALTAAVPAGLARIQRQAFAGSTVINGWRTNLSVVPFIRDPLARAANNIYGPGGHIAKEALYFLAREGPDGQPLDGSKRYRLRFAKGQTPAVDAFWSLILYDKNFFLFDNPDSRYSFNDRSEGLVYGHDGSLEILIGADRPEGRVNWIPAPRDSFQLITRFYEPRPSVFDGSYKLPPLEIVS</sequence>
<dbReference type="Gene3D" id="2.60.120.600">
    <property type="entry name" value="Domain of unknown function DUF1214, C-terminal domain"/>
    <property type="match status" value="1"/>
</dbReference>
<dbReference type="InterPro" id="IPR010679">
    <property type="entry name" value="DUF1254"/>
</dbReference>
<organism evidence="4 5">
    <name type="scientific">Candidatus Andeanibacterium colombiense</name>
    <dbReference type="NCBI Taxonomy" id="3121345"/>
    <lineage>
        <taxon>Bacteria</taxon>
        <taxon>Pseudomonadati</taxon>
        <taxon>Pseudomonadota</taxon>
        <taxon>Alphaproteobacteria</taxon>
        <taxon>Sphingomonadales</taxon>
        <taxon>Sphingomonadaceae</taxon>
        <taxon>Candidatus Andeanibacterium</taxon>
    </lineage>
</organism>
<evidence type="ECO:0000313" key="5">
    <source>
        <dbReference type="Proteomes" id="UP001218362"/>
    </source>
</evidence>
<dbReference type="InterPro" id="IPR037050">
    <property type="entry name" value="DUF1254_sf"/>
</dbReference>
<reference evidence="4" key="1">
    <citation type="submission" date="2023-03" db="EMBL/GenBank/DDBJ databases">
        <title>Andean soil-derived lignocellulolytic bacterial consortium as a source of novel taxa and putative plastic-active enzymes.</title>
        <authorList>
            <person name="Diaz-Garcia L."/>
            <person name="Chuvochina M."/>
            <person name="Feuerriegel G."/>
            <person name="Bunk B."/>
            <person name="Sproer C."/>
            <person name="Streit W.R."/>
            <person name="Rodriguez L.M."/>
            <person name="Overmann J."/>
            <person name="Jimenez D.J."/>
        </authorList>
    </citation>
    <scope>NUCLEOTIDE SEQUENCE</scope>
    <source>
        <strain evidence="4">MAG 26</strain>
    </source>
</reference>
<dbReference type="InterPro" id="IPR010621">
    <property type="entry name" value="DUF1214"/>
</dbReference>
<dbReference type="Pfam" id="PF06742">
    <property type="entry name" value="DUF1214"/>
    <property type="match status" value="1"/>
</dbReference>
<evidence type="ECO:0000259" key="2">
    <source>
        <dbReference type="Pfam" id="PF06742"/>
    </source>
</evidence>